<evidence type="ECO:0008006" key="3">
    <source>
        <dbReference type="Google" id="ProtNLM"/>
    </source>
</evidence>
<name>A0A380RWJ2_FIBSU</name>
<evidence type="ECO:0000313" key="2">
    <source>
        <dbReference type="Proteomes" id="UP000255423"/>
    </source>
</evidence>
<dbReference type="AlphaFoldDB" id="A0A380RWJ2"/>
<evidence type="ECO:0000313" key="1">
    <source>
        <dbReference type="EMBL" id="SUQ19774.1"/>
    </source>
</evidence>
<organism evidence="1 2">
    <name type="scientific">Fibrobacter succinogenes</name>
    <name type="common">Bacteroides succinogenes</name>
    <dbReference type="NCBI Taxonomy" id="833"/>
    <lineage>
        <taxon>Bacteria</taxon>
        <taxon>Pseudomonadati</taxon>
        <taxon>Fibrobacterota</taxon>
        <taxon>Fibrobacteria</taxon>
        <taxon>Fibrobacterales</taxon>
        <taxon>Fibrobacteraceae</taxon>
        <taxon>Fibrobacter</taxon>
    </lineage>
</organism>
<reference evidence="1 2" key="1">
    <citation type="submission" date="2017-08" db="EMBL/GenBank/DDBJ databases">
        <authorList>
            <person name="de Groot N.N."/>
        </authorList>
    </citation>
    <scope>NUCLEOTIDE SEQUENCE [LARGE SCALE GENOMIC DNA]</scope>
    <source>
        <strain evidence="1 2">HM2</strain>
    </source>
</reference>
<protein>
    <recommendedName>
        <fullName evidence="3">DUF4261 domain-containing protein</fullName>
    </recommendedName>
</protein>
<dbReference type="Proteomes" id="UP000255423">
    <property type="component" value="Unassembled WGS sequence"/>
</dbReference>
<proteinExistence type="predicted"/>
<sequence length="228" mass="25009">MNQFVLAFPIPVAVDEPFAITETVQVNADTKTLMIPGCSVQFNVVRQGASADLLEIFKERDELSAEEEKAIVDHKSLLFLLGNVKTMDDVEMVNSAILKVLNAKAAGVYMQQSGTAWTAKAFEEQFGDCDYAMDPWINILDSGDSLYTLGLAVFTLPDLCISNTIEDPEEALLMAADSLFGDGVPAKSGSVIDWGEGEKYVLRQETKTLFSKDAPEFNKQGVLRIVKK</sequence>
<gene>
    <name evidence="1" type="ORF">SAMN05661053_1016</name>
</gene>
<accession>A0A380RWJ2</accession>
<dbReference type="EMBL" id="UHJL01000001">
    <property type="protein sequence ID" value="SUQ19774.1"/>
    <property type="molecule type" value="Genomic_DNA"/>
</dbReference>
<dbReference type="RefSeq" id="WP_109572317.1">
    <property type="nucleotide sequence ID" value="NZ_UHJL01000001.1"/>
</dbReference>